<dbReference type="EC" id="3.4.16.-" evidence="6"/>
<dbReference type="EMBL" id="LNZH02000150">
    <property type="protein sequence ID" value="OCB89758.1"/>
    <property type="molecule type" value="Genomic_DNA"/>
</dbReference>
<keyword evidence="8" id="KW-1185">Reference proteome</keyword>
<dbReference type="PANTHER" id="PTHR11802">
    <property type="entry name" value="SERINE PROTEASE FAMILY S10 SERINE CARBOXYPEPTIDASE"/>
    <property type="match status" value="1"/>
</dbReference>
<proteinExistence type="inferred from homology"/>
<evidence type="ECO:0000256" key="1">
    <source>
        <dbReference type="ARBA" id="ARBA00009431"/>
    </source>
</evidence>
<gene>
    <name evidence="7" type="ORF">A7U60_g3107</name>
</gene>
<evidence type="ECO:0000313" key="7">
    <source>
        <dbReference type="EMBL" id="OCB89758.1"/>
    </source>
</evidence>
<comment type="similarity">
    <text evidence="1 6">Belongs to the peptidase S10 family.</text>
</comment>
<evidence type="ECO:0000256" key="2">
    <source>
        <dbReference type="ARBA" id="ARBA00022645"/>
    </source>
</evidence>
<evidence type="ECO:0000256" key="5">
    <source>
        <dbReference type="ARBA" id="ARBA00023180"/>
    </source>
</evidence>
<dbReference type="InterPro" id="IPR001563">
    <property type="entry name" value="Peptidase_S10"/>
</dbReference>
<evidence type="ECO:0000256" key="4">
    <source>
        <dbReference type="ARBA" id="ARBA00022801"/>
    </source>
</evidence>
<reference evidence="7" key="1">
    <citation type="submission" date="2016-06" db="EMBL/GenBank/DDBJ databases">
        <title>Draft Genome sequence of the fungus Inonotus baumii.</title>
        <authorList>
            <person name="Zhu H."/>
            <person name="Lin W."/>
        </authorList>
    </citation>
    <scope>NUCLEOTIDE SEQUENCE</scope>
    <source>
        <strain evidence="7">821</strain>
    </source>
</reference>
<feature type="signal peptide" evidence="6">
    <location>
        <begin position="1"/>
        <end position="24"/>
    </location>
</feature>
<dbReference type="Gene3D" id="1.10.287.410">
    <property type="match status" value="1"/>
</dbReference>
<dbReference type="GO" id="GO:0000324">
    <property type="term" value="C:fungal-type vacuole"/>
    <property type="evidence" value="ECO:0007669"/>
    <property type="project" value="TreeGrafter"/>
</dbReference>
<keyword evidence="4 6" id="KW-0378">Hydrolase</keyword>
<evidence type="ECO:0000313" key="8">
    <source>
        <dbReference type="Proteomes" id="UP000757232"/>
    </source>
</evidence>
<dbReference type="OrthoDB" id="443318at2759"/>
<feature type="chain" id="PRO_5040527580" description="Carboxypeptidase" evidence="6">
    <location>
        <begin position="25"/>
        <end position="478"/>
    </location>
</feature>
<dbReference type="GO" id="GO:0004185">
    <property type="term" value="F:serine-type carboxypeptidase activity"/>
    <property type="evidence" value="ECO:0007669"/>
    <property type="project" value="UniProtKB-UniRule"/>
</dbReference>
<dbReference type="AlphaFoldDB" id="A0A9Q5I148"/>
<dbReference type="PRINTS" id="PR00724">
    <property type="entry name" value="CRBOXYPTASEC"/>
</dbReference>
<dbReference type="PANTHER" id="PTHR11802:SF64">
    <property type="entry name" value="CARBOXYPEPTIDASE"/>
    <property type="match status" value="1"/>
</dbReference>
<keyword evidence="6" id="KW-0732">Signal</keyword>
<keyword evidence="3 6" id="KW-0645">Protease</keyword>
<comment type="caution">
    <text evidence="7">The sequence shown here is derived from an EMBL/GenBank/DDBJ whole genome shotgun (WGS) entry which is preliminary data.</text>
</comment>
<keyword evidence="2 6" id="KW-0121">Carboxypeptidase</keyword>
<keyword evidence="5" id="KW-0325">Glycoprotein</keyword>
<dbReference type="SUPFAM" id="SSF53474">
    <property type="entry name" value="alpha/beta-Hydrolases"/>
    <property type="match status" value="1"/>
</dbReference>
<evidence type="ECO:0000256" key="6">
    <source>
        <dbReference type="RuleBase" id="RU361156"/>
    </source>
</evidence>
<name>A0A9Q5I148_SANBA</name>
<dbReference type="Proteomes" id="UP000757232">
    <property type="component" value="Unassembled WGS sequence"/>
</dbReference>
<evidence type="ECO:0000256" key="3">
    <source>
        <dbReference type="ARBA" id="ARBA00022670"/>
    </source>
</evidence>
<dbReference type="GO" id="GO:0006508">
    <property type="term" value="P:proteolysis"/>
    <property type="evidence" value="ECO:0007669"/>
    <property type="project" value="UniProtKB-KW"/>
</dbReference>
<organism evidence="7 8">
    <name type="scientific">Sanghuangporus baumii</name>
    <name type="common">Phellinus baumii</name>
    <dbReference type="NCBI Taxonomy" id="108892"/>
    <lineage>
        <taxon>Eukaryota</taxon>
        <taxon>Fungi</taxon>
        <taxon>Dikarya</taxon>
        <taxon>Basidiomycota</taxon>
        <taxon>Agaricomycotina</taxon>
        <taxon>Agaricomycetes</taxon>
        <taxon>Hymenochaetales</taxon>
        <taxon>Hymenochaetaceae</taxon>
        <taxon>Sanghuangporus</taxon>
    </lineage>
</organism>
<dbReference type="Gene3D" id="3.40.50.1820">
    <property type="entry name" value="alpha/beta hydrolase"/>
    <property type="match status" value="1"/>
</dbReference>
<protein>
    <recommendedName>
        <fullName evidence="6">Carboxypeptidase</fullName>
        <ecNumber evidence="6">3.4.16.-</ecNumber>
    </recommendedName>
</protein>
<dbReference type="InterPro" id="IPR018202">
    <property type="entry name" value="Ser_caboxypep_ser_AS"/>
</dbReference>
<accession>A0A9Q5I148</accession>
<dbReference type="InterPro" id="IPR029058">
    <property type="entry name" value="AB_hydrolase_fold"/>
</dbReference>
<dbReference type="PROSITE" id="PS00131">
    <property type="entry name" value="CARBOXYPEPT_SER_SER"/>
    <property type="match status" value="1"/>
</dbReference>
<sequence>MAFITRFTAVDILLGLAFASTVSALSRPLVDEDAVLLDSRAIHAGKMRYVNDSGVCETDPDVFQASGYADLTKSQHIWWWFFASRNNSASAPVAIWLNGGPGSSSMLGLFQENGPCRIDANGSSTSPNPYSWNNNANMIFIDQPVGAGYSYGDLKVYSTNDAAVAMWKTLQIFFADPAFAPFAKNELALWTESYGGHYGPAFAHYFLQQNDAIANGSISGIPLNFKTLGIGNGITDALHQYASYPEYAASNPYEPLANSSVIASANSSFYDQGGCRDQIIDCYTDRTKDVCLAAEAFCENNVYGVFLDDFDPYDVRGPLEDSYPPDPSPLLQNKTFIEKIGSKQNWTSSNGQVFNNVFSTGDDVRNFTPDLEAVINAGVRTVLYDGDADFIVNYKGVEAVVDSLNTQYTSMYRQQQFANYTVSGNVAGLVKNAGNFSYFRVLGAGHEVPAYNYTGLAVGQAALQFFDQTMRGEQLSST</sequence>
<dbReference type="Pfam" id="PF00450">
    <property type="entry name" value="Peptidase_S10"/>
    <property type="match status" value="1"/>
</dbReference>